<protein>
    <recommendedName>
        <fullName evidence="3">NAD-dependent epimerase/dehydratase domain-containing protein</fullName>
    </recommendedName>
</protein>
<comment type="caution">
    <text evidence="4">The sequence shown here is derived from an EMBL/GenBank/DDBJ whole genome shotgun (WGS) entry which is preliminary data.</text>
</comment>
<dbReference type="AlphaFoldDB" id="A0A1C7MNV9"/>
<dbReference type="STRING" id="5627.A0A1C7MNV9"/>
<keyword evidence="1" id="KW-0560">Oxidoreductase</keyword>
<gene>
    <name evidence="4" type="ORF">A0H81_02122</name>
</gene>
<accession>A0A1C7MNV9</accession>
<proteinExistence type="inferred from homology"/>
<dbReference type="Proteomes" id="UP000092993">
    <property type="component" value="Unassembled WGS sequence"/>
</dbReference>
<sequence length="354" mass="38844">MITPGSKVLVTGCNGFAAIWVVRTLLEEGFAVRGTVRSASKGEYLLEMFKSYGSKFELVVIPNIEIDGAFDEAVKGIDAIEHMASPYHWNADDPDEIIQPAVRGTTGILQSTLNHGSNVQRIMITSSTAAAVRSTEKPLIFTENDWNDEAIQTVQEQGRKASNIFKYFASKTLAERAAYEFYEKHKAAVNWDIVTIVPPGPFINETSSLSGANASIVAWHSAVLGGAMDAATLANDGNAWMDVRDVAKAHVRAIQREEPISSFFGWRSDLNGRVVAPFKWQDWGTFSRLSPAQRPRLALIFYCTVNAARALSPAPYPASAISVGTHLMMLLARSICWISTHRRLSGFSGCQRTN</sequence>
<dbReference type="InterPro" id="IPR050425">
    <property type="entry name" value="NAD(P)_dehydrat-like"/>
</dbReference>
<evidence type="ECO:0000313" key="4">
    <source>
        <dbReference type="EMBL" id="OBZ78508.1"/>
    </source>
</evidence>
<dbReference type="GO" id="GO:0016616">
    <property type="term" value="F:oxidoreductase activity, acting on the CH-OH group of donors, NAD or NADP as acceptor"/>
    <property type="evidence" value="ECO:0007669"/>
    <property type="project" value="TreeGrafter"/>
</dbReference>
<feature type="domain" description="NAD-dependent epimerase/dehydratase" evidence="3">
    <location>
        <begin position="8"/>
        <end position="256"/>
    </location>
</feature>
<dbReference type="InterPro" id="IPR001509">
    <property type="entry name" value="Epimerase_deHydtase"/>
</dbReference>
<comment type="similarity">
    <text evidence="2">Belongs to the NAD(P)-dependent epimerase/dehydratase family. Dihydroflavonol-4-reductase subfamily.</text>
</comment>
<dbReference type="PANTHER" id="PTHR10366">
    <property type="entry name" value="NAD DEPENDENT EPIMERASE/DEHYDRATASE"/>
    <property type="match status" value="1"/>
</dbReference>
<evidence type="ECO:0000256" key="1">
    <source>
        <dbReference type="ARBA" id="ARBA00023002"/>
    </source>
</evidence>
<evidence type="ECO:0000313" key="5">
    <source>
        <dbReference type="Proteomes" id="UP000092993"/>
    </source>
</evidence>
<dbReference type="SUPFAM" id="SSF51735">
    <property type="entry name" value="NAD(P)-binding Rossmann-fold domains"/>
    <property type="match status" value="1"/>
</dbReference>
<name>A0A1C7MNV9_GRIFR</name>
<evidence type="ECO:0000256" key="2">
    <source>
        <dbReference type="ARBA" id="ARBA00023445"/>
    </source>
</evidence>
<dbReference type="InterPro" id="IPR036291">
    <property type="entry name" value="NAD(P)-bd_dom_sf"/>
</dbReference>
<dbReference type="Gene3D" id="3.40.50.720">
    <property type="entry name" value="NAD(P)-binding Rossmann-like Domain"/>
    <property type="match status" value="1"/>
</dbReference>
<organism evidence="4 5">
    <name type="scientific">Grifola frondosa</name>
    <name type="common">Maitake</name>
    <name type="synonym">Polyporus frondosus</name>
    <dbReference type="NCBI Taxonomy" id="5627"/>
    <lineage>
        <taxon>Eukaryota</taxon>
        <taxon>Fungi</taxon>
        <taxon>Dikarya</taxon>
        <taxon>Basidiomycota</taxon>
        <taxon>Agaricomycotina</taxon>
        <taxon>Agaricomycetes</taxon>
        <taxon>Polyporales</taxon>
        <taxon>Grifolaceae</taxon>
        <taxon>Grifola</taxon>
    </lineage>
</organism>
<keyword evidence="5" id="KW-1185">Reference proteome</keyword>
<dbReference type="OMA" id="WEFYEAN"/>
<reference evidence="4 5" key="1">
    <citation type="submission" date="2016-03" db="EMBL/GenBank/DDBJ databases">
        <title>Whole genome sequencing of Grifola frondosa 9006-11.</title>
        <authorList>
            <person name="Min B."/>
            <person name="Park H."/>
            <person name="Kim J.-G."/>
            <person name="Cho H."/>
            <person name="Oh Y.-L."/>
            <person name="Kong W.-S."/>
            <person name="Choi I.-G."/>
        </authorList>
    </citation>
    <scope>NUCLEOTIDE SEQUENCE [LARGE SCALE GENOMIC DNA]</scope>
    <source>
        <strain evidence="4 5">9006-11</strain>
    </source>
</reference>
<dbReference type="Pfam" id="PF01370">
    <property type="entry name" value="Epimerase"/>
    <property type="match status" value="1"/>
</dbReference>
<dbReference type="OrthoDB" id="2735536at2759"/>
<dbReference type="EMBL" id="LUGG01000002">
    <property type="protein sequence ID" value="OBZ78508.1"/>
    <property type="molecule type" value="Genomic_DNA"/>
</dbReference>
<evidence type="ECO:0000259" key="3">
    <source>
        <dbReference type="Pfam" id="PF01370"/>
    </source>
</evidence>
<dbReference type="PANTHER" id="PTHR10366:SF564">
    <property type="entry name" value="STEROL-4-ALPHA-CARBOXYLATE 3-DEHYDROGENASE, DECARBOXYLATING"/>
    <property type="match status" value="1"/>
</dbReference>